<gene>
    <name evidence="2" type="ORF">DA73_0216920</name>
    <name evidence="1" type="ORF">DA73_0400012675</name>
</gene>
<evidence type="ECO:0000313" key="2">
    <source>
        <dbReference type="EMBL" id="KIE10269.1"/>
    </source>
</evidence>
<dbReference type="RefSeq" id="WP_038078763.1">
    <property type="nucleotide sequence ID" value="NZ_JHEG04000001.1"/>
</dbReference>
<dbReference type="AlphaFoldDB" id="A0A0C1QXM7"/>
<dbReference type="EMBL" id="JHEG02000048">
    <property type="protein sequence ID" value="KIE10269.1"/>
    <property type="molecule type" value="Genomic_DNA"/>
</dbReference>
<reference evidence="1" key="2">
    <citation type="submission" date="2019-11" db="EMBL/GenBank/DDBJ databases">
        <title>Improved Assembly of Tolypothrix boutellei genome.</title>
        <authorList>
            <person name="Sarangi A.N."/>
            <person name="Mukherjee M."/>
            <person name="Ghosh S."/>
            <person name="Singh D."/>
            <person name="Das A."/>
            <person name="Kant S."/>
            <person name="Prusty A."/>
            <person name="Tripathy S."/>
        </authorList>
    </citation>
    <scope>NUCLEOTIDE SEQUENCE</scope>
    <source>
        <strain evidence="1">VB521301</strain>
    </source>
</reference>
<reference evidence="2" key="1">
    <citation type="journal article" date="2015" name="Genome Announc.">
        <title>Draft Genome Sequence of Tolypothrix boutellei Strain VB521301.</title>
        <authorList>
            <person name="Chandrababunaidu M.M."/>
            <person name="Singh D."/>
            <person name="Sen D."/>
            <person name="Bhan S."/>
            <person name="Das S."/>
            <person name="Gupta A."/>
            <person name="Adhikary S.P."/>
            <person name="Tripathy S."/>
        </authorList>
    </citation>
    <scope>NUCLEOTIDE SEQUENCE</scope>
    <source>
        <strain evidence="2">VB521301</strain>
    </source>
</reference>
<comment type="caution">
    <text evidence="2">The sequence shown here is derived from an EMBL/GenBank/DDBJ whole genome shotgun (WGS) entry which is preliminary data.</text>
</comment>
<keyword evidence="3" id="KW-1185">Reference proteome</keyword>
<dbReference type="Proteomes" id="UP000029738">
    <property type="component" value="Unassembled WGS sequence"/>
</dbReference>
<dbReference type="STRING" id="1479485.DA73_0216920"/>
<name>A0A0C1QXM7_9CYAN</name>
<organism evidence="2">
    <name type="scientific">Tolypothrix bouteillei VB521301</name>
    <dbReference type="NCBI Taxonomy" id="1479485"/>
    <lineage>
        <taxon>Bacteria</taxon>
        <taxon>Bacillati</taxon>
        <taxon>Cyanobacteriota</taxon>
        <taxon>Cyanophyceae</taxon>
        <taxon>Nostocales</taxon>
        <taxon>Tolypothrichaceae</taxon>
        <taxon>Tolypothrix</taxon>
    </lineage>
</organism>
<evidence type="ECO:0000313" key="1">
    <source>
        <dbReference type="EMBL" id="KAF3886235.1"/>
    </source>
</evidence>
<evidence type="ECO:0008006" key="4">
    <source>
        <dbReference type="Google" id="ProtNLM"/>
    </source>
</evidence>
<accession>A0A0C1QXM7</accession>
<sequence length="77" mass="8345">MSDEVFEDSADVELTEQELEVVAGGTEENHKFVSHLTNSGPDRSSTLVLKSMNAVASAFQFIALDLNDVSTTRAVEN</sequence>
<proteinExistence type="predicted"/>
<evidence type="ECO:0000313" key="3">
    <source>
        <dbReference type="Proteomes" id="UP000029738"/>
    </source>
</evidence>
<dbReference type="EMBL" id="JHEG04000001">
    <property type="protein sequence ID" value="KAF3886235.1"/>
    <property type="molecule type" value="Genomic_DNA"/>
</dbReference>
<protein>
    <recommendedName>
        <fullName evidence="4">Bacteriocin</fullName>
    </recommendedName>
</protein>